<feature type="compositionally biased region" description="Low complexity" evidence="1">
    <location>
        <begin position="444"/>
        <end position="463"/>
    </location>
</feature>
<dbReference type="EMBL" id="BMAR01000061">
    <property type="protein sequence ID" value="GFR52297.1"/>
    <property type="molecule type" value="Genomic_DNA"/>
</dbReference>
<keyword evidence="3" id="KW-1185">Reference proteome</keyword>
<evidence type="ECO:0000256" key="1">
    <source>
        <dbReference type="SAM" id="MobiDB-lite"/>
    </source>
</evidence>
<feature type="region of interest" description="Disordered" evidence="1">
    <location>
        <begin position="34"/>
        <end position="54"/>
    </location>
</feature>
<comment type="caution">
    <text evidence="2">The sequence shown here is derived from an EMBL/GenBank/DDBJ whole genome shotgun (WGS) entry which is preliminary data.</text>
</comment>
<evidence type="ECO:0000313" key="3">
    <source>
        <dbReference type="Proteomes" id="UP001054857"/>
    </source>
</evidence>
<organism evidence="2 3">
    <name type="scientific">Astrephomene gubernaculifera</name>
    <dbReference type="NCBI Taxonomy" id="47775"/>
    <lineage>
        <taxon>Eukaryota</taxon>
        <taxon>Viridiplantae</taxon>
        <taxon>Chlorophyta</taxon>
        <taxon>core chlorophytes</taxon>
        <taxon>Chlorophyceae</taxon>
        <taxon>CS clade</taxon>
        <taxon>Chlamydomonadales</taxon>
        <taxon>Astrephomenaceae</taxon>
        <taxon>Astrephomene</taxon>
    </lineage>
</organism>
<accession>A0AAD3HTI1</accession>
<evidence type="ECO:0000313" key="2">
    <source>
        <dbReference type="EMBL" id="GFR52297.1"/>
    </source>
</evidence>
<feature type="region of interest" description="Disordered" evidence="1">
    <location>
        <begin position="431"/>
        <end position="483"/>
    </location>
</feature>
<dbReference type="AlphaFoldDB" id="A0AAD3HTI1"/>
<feature type="compositionally biased region" description="Pro residues" evidence="1">
    <location>
        <begin position="468"/>
        <end position="483"/>
    </location>
</feature>
<reference evidence="2 3" key="1">
    <citation type="journal article" date="2021" name="Sci. Rep.">
        <title>Genome sequencing of the multicellular alga Astrephomene provides insights into convergent evolution of germ-soma differentiation.</title>
        <authorList>
            <person name="Yamashita S."/>
            <person name="Yamamoto K."/>
            <person name="Matsuzaki R."/>
            <person name="Suzuki S."/>
            <person name="Yamaguchi H."/>
            <person name="Hirooka S."/>
            <person name="Minakuchi Y."/>
            <person name="Miyagishima S."/>
            <person name="Kawachi M."/>
            <person name="Toyoda A."/>
            <person name="Nozaki H."/>
        </authorList>
    </citation>
    <scope>NUCLEOTIDE SEQUENCE [LARGE SCALE GENOMIC DNA]</scope>
    <source>
        <strain evidence="2 3">NIES-4017</strain>
    </source>
</reference>
<proteinExistence type="predicted"/>
<sequence>MALFANAPMEGSSRQGPSRTSVCATWLLYSPASSLSSQPCSPGPSGGRQHEVPYQDNFNGVSTTESVKYLLSGAEAGLPAKRPRLDLGIAHTNAQAYGRAAGRQAQNFHAATPPLPPSCQQLLHPVSGGWNPTAPRLSSGCSSSSADSVVTGEVRCSNTEKLPHNLTGLASLDGFLARSVDHHVQKATFTASRSSLWPQGAHLPFGGSGLGASSSYQSSLVGSNACQAPGTTLHPHCAGATFGSQLDQLLTLAAADLSTATSLPSWTSLANILPAATLASFPYIFTGTSSSATTAAPAKPCSLDLAAGLAQTSWWPASSSAPQQLCQQQPHVNICSAPALFHLDMSTTQRAAQAGLLTLGRQPQLAPANLLNVRPLAPPAPSQPSLPSRLNLVGPAAAAAVGFTVLDVLPQPPQQPLLLLQQPQQPLQPCLLSQLPQPLPLPQPQQQAQTHLHPQPQPQLLQSRRVRPPSPSPPCAPLPPPLPGSVGPEEWMLHVIKVLGMREPDTARLALHCWRRVAGLPQLHHATRAAAAGGGSVEGGRCLYATACLWISIKLEEKRRAAPGGVLLARLAATCPAALSSAELAVMVWLEWRPYEGYRLDESHLLEYM</sequence>
<gene>
    <name evidence="2" type="ORF">Agub_g14834</name>
</gene>
<protein>
    <submittedName>
        <fullName evidence="2">Uncharacterized protein</fullName>
    </submittedName>
</protein>
<dbReference type="Proteomes" id="UP001054857">
    <property type="component" value="Unassembled WGS sequence"/>
</dbReference>
<name>A0AAD3HTI1_9CHLO</name>